<feature type="signal peptide" evidence="1">
    <location>
        <begin position="1"/>
        <end position="20"/>
    </location>
</feature>
<accession>A0A4R3MUP7</accession>
<dbReference type="Gene3D" id="3.40.190.100">
    <property type="entry name" value="Glycine betaine-binding periplasmic protein, domain 2"/>
    <property type="match status" value="1"/>
</dbReference>
<dbReference type="CDD" id="cd13641">
    <property type="entry name" value="PBP2_HisX_like"/>
    <property type="match status" value="1"/>
</dbReference>
<keyword evidence="4" id="KW-1185">Reference proteome</keyword>
<protein>
    <submittedName>
        <fullName evidence="3">Glycine betaine/proline transport system substrate-binding protein</fullName>
    </submittedName>
</protein>
<proteinExistence type="predicted"/>
<organism evidence="3 4">
    <name type="scientific">Melghiribacillus thermohalophilus</name>
    <dbReference type="NCBI Taxonomy" id="1324956"/>
    <lineage>
        <taxon>Bacteria</taxon>
        <taxon>Bacillati</taxon>
        <taxon>Bacillota</taxon>
        <taxon>Bacilli</taxon>
        <taxon>Bacillales</taxon>
        <taxon>Bacillaceae</taxon>
        <taxon>Melghiribacillus</taxon>
    </lineage>
</organism>
<dbReference type="Proteomes" id="UP000294650">
    <property type="component" value="Unassembled WGS sequence"/>
</dbReference>
<sequence length="333" mass="37361">MKKLVATVFLIFMFALTACGGGDENGGADSIETIKFADAGWDSINIHNAISQTIIEEGYGYDTEVITGSTPVTFTSLREGDIQVYMEVWTDNIKEAYQEAMDEGDIVEVSTNFDDNAQGLYVPTYVIEGDAERGIEPVAPDLKTVKDLADYADLFEDPEEPDKGRIVGAPTGWAVDEILSTKIETYGLDEQYNYISPGSDSALVSSLASAYKDGKPWVGYYWSPTWVTALYDLTLLEDEPYDPEIWEENRGTEFPPNKVTVAVHKDFPDQAPEVVDFLENYKTSTELTEKALKYLQENETSTEEAAIWWMKQHEDIWTQWVPEDVAEKVKEAL</sequence>
<reference evidence="3 4" key="1">
    <citation type="submission" date="2019-03" db="EMBL/GenBank/DDBJ databases">
        <title>Genomic Encyclopedia of Type Strains, Phase IV (KMG-IV): sequencing the most valuable type-strain genomes for metagenomic binning, comparative biology and taxonomic classification.</title>
        <authorList>
            <person name="Goeker M."/>
        </authorList>
    </citation>
    <scope>NUCLEOTIDE SEQUENCE [LARGE SCALE GENOMIC DNA]</scope>
    <source>
        <strain evidence="3 4">DSM 25894</strain>
    </source>
</reference>
<feature type="chain" id="PRO_5020800082" evidence="1">
    <location>
        <begin position="21"/>
        <end position="333"/>
    </location>
</feature>
<dbReference type="GO" id="GO:0022857">
    <property type="term" value="F:transmembrane transporter activity"/>
    <property type="evidence" value="ECO:0007669"/>
    <property type="project" value="InterPro"/>
</dbReference>
<keyword evidence="1" id="KW-0732">Signal</keyword>
<evidence type="ECO:0000313" key="4">
    <source>
        <dbReference type="Proteomes" id="UP000294650"/>
    </source>
</evidence>
<evidence type="ECO:0000313" key="3">
    <source>
        <dbReference type="EMBL" id="TCT18018.1"/>
    </source>
</evidence>
<evidence type="ECO:0000259" key="2">
    <source>
        <dbReference type="Pfam" id="PF04069"/>
    </source>
</evidence>
<dbReference type="AlphaFoldDB" id="A0A4R3MUP7"/>
<gene>
    <name evidence="3" type="ORF">EDD68_12529</name>
</gene>
<dbReference type="PROSITE" id="PS51257">
    <property type="entry name" value="PROKAR_LIPOPROTEIN"/>
    <property type="match status" value="1"/>
</dbReference>
<name>A0A4R3MUP7_9BACI</name>
<comment type="caution">
    <text evidence="3">The sequence shown here is derived from an EMBL/GenBank/DDBJ whole genome shotgun (WGS) entry which is preliminary data.</text>
</comment>
<dbReference type="OrthoDB" id="9801163at2"/>
<feature type="domain" description="ABC-type glycine betaine transport system substrate-binding" evidence="2">
    <location>
        <begin position="33"/>
        <end position="312"/>
    </location>
</feature>
<dbReference type="EMBL" id="SMAN01000025">
    <property type="protein sequence ID" value="TCT18018.1"/>
    <property type="molecule type" value="Genomic_DNA"/>
</dbReference>
<dbReference type="GO" id="GO:0043190">
    <property type="term" value="C:ATP-binding cassette (ABC) transporter complex"/>
    <property type="evidence" value="ECO:0007669"/>
    <property type="project" value="InterPro"/>
</dbReference>
<dbReference type="InterPro" id="IPR007210">
    <property type="entry name" value="ABC_Gly_betaine_transp_sub-bd"/>
</dbReference>
<dbReference type="Pfam" id="PF04069">
    <property type="entry name" value="OpuAC"/>
    <property type="match status" value="1"/>
</dbReference>
<evidence type="ECO:0000256" key="1">
    <source>
        <dbReference type="SAM" id="SignalP"/>
    </source>
</evidence>
<dbReference type="Gene3D" id="3.40.190.10">
    <property type="entry name" value="Periplasmic binding protein-like II"/>
    <property type="match status" value="1"/>
</dbReference>
<dbReference type="SUPFAM" id="SSF53850">
    <property type="entry name" value="Periplasmic binding protein-like II"/>
    <property type="match status" value="1"/>
</dbReference>
<dbReference type="RefSeq" id="WP_132372846.1">
    <property type="nucleotide sequence ID" value="NZ_SMAN01000025.1"/>
</dbReference>